<feature type="domain" description="L-asparaginase N-terminal" evidence="8">
    <location>
        <begin position="75"/>
        <end position="302"/>
    </location>
</feature>
<accession>A0A3B1J5N2</accession>
<name>A0A3B1J5N2_ASTMX</name>
<dbReference type="Pfam" id="PF12796">
    <property type="entry name" value="Ank_2"/>
    <property type="match status" value="1"/>
</dbReference>
<dbReference type="InterPro" id="IPR006033">
    <property type="entry name" value="AsnA_fam"/>
</dbReference>
<dbReference type="SMART" id="SM00248">
    <property type="entry name" value="ANK"/>
    <property type="match status" value="3"/>
</dbReference>
<dbReference type="Proteomes" id="UP000018467">
    <property type="component" value="Unassembled WGS sequence"/>
</dbReference>
<feature type="repeat" description="ANK" evidence="6">
    <location>
        <begin position="550"/>
        <end position="582"/>
    </location>
</feature>
<organism evidence="10 11">
    <name type="scientific">Astyanax mexicanus</name>
    <name type="common">Blind cave fish</name>
    <name type="synonym">Astyanax fasciatus mexicanus</name>
    <dbReference type="NCBI Taxonomy" id="7994"/>
    <lineage>
        <taxon>Eukaryota</taxon>
        <taxon>Metazoa</taxon>
        <taxon>Chordata</taxon>
        <taxon>Craniata</taxon>
        <taxon>Vertebrata</taxon>
        <taxon>Euteleostomi</taxon>
        <taxon>Actinopterygii</taxon>
        <taxon>Neopterygii</taxon>
        <taxon>Teleostei</taxon>
        <taxon>Ostariophysi</taxon>
        <taxon>Characiformes</taxon>
        <taxon>Characoidei</taxon>
        <taxon>Acestrorhamphidae</taxon>
        <taxon>Acestrorhamphinae</taxon>
        <taxon>Astyanax</taxon>
    </lineage>
</organism>
<evidence type="ECO:0000256" key="4">
    <source>
        <dbReference type="ARBA" id="ARBA00023043"/>
    </source>
</evidence>
<dbReference type="Gene3D" id="3.40.50.40">
    <property type="match status" value="1"/>
</dbReference>
<dbReference type="PIRSF" id="PIRSF001220">
    <property type="entry name" value="L-ASNase_gatD"/>
    <property type="match status" value="1"/>
</dbReference>
<feature type="repeat" description="ANK" evidence="6">
    <location>
        <begin position="517"/>
        <end position="549"/>
    </location>
</feature>
<keyword evidence="3" id="KW-0378">Hydrolase</keyword>
<dbReference type="Pfam" id="PF00710">
    <property type="entry name" value="Asparaginase"/>
    <property type="match status" value="1"/>
</dbReference>
<dbReference type="InterPro" id="IPR040919">
    <property type="entry name" value="Asparaginase_C"/>
</dbReference>
<comment type="similarity">
    <text evidence="5">In the N-terminal section; belongs to the asparaginase 1 family.</text>
</comment>
<dbReference type="InterPro" id="IPR027473">
    <property type="entry name" value="L-asparaginase_C"/>
</dbReference>
<dbReference type="FunFam" id="3.40.50.40:FF:000001">
    <property type="entry name" value="L-asparaginase 1"/>
    <property type="match status" value="1"/>
</dbReference>
<dbReference type="PANTHER" id="PTHR11707:SF28">
    <property type="entry name" value="60 KDA LYSOPHOSPHOLIPASE"/>
    <property type="match status" value="1"/>
</dbReference>
<keyword evidence="4 6" id="KW-0040">ANK repeat</keyword>
<reference evidence="10" key="4">
    <citation type="submission" date="2025-09" db="UniProtKB">
        <authorList>
            <consortium name="Ensembl"/>
        </authorList>
    </citation>
    <scope>IDENTIFICATION</scope>
</reference>
<dbReference type="InParanoid" id="A0A3B1J5N2"/>
<dbReference type="SUPFAM" id="SSF53774">
    <property type="entry name" value="Glutaminase/Asparaginase"/>
    <property type="match status" value="1"/>
</dbReference>
<evidence type="ECO:0000313" key="11">
    <source>
        <dbReference type="Proteomes" id="UP000018467"/>
    </source>
</evidence>
<dbReference type="NCBIfam" id="TIGR00519">
    <property type="entry name" value="asnASE_I"/>
    <property type="match status" value="1"/>
</dbReference>
<keyword evidence="2" id="KW-0677">Repeat</keyword>
<evidence type="ECO:0000256" key="6">
    <source>
        <dbReference type="PROSITE-ProRule" id="PRU00023"/>
    </source>
</evidence>
<feature type="domain" description="Asparaginase/glutaminase C-terminal" evidence="9">
    <location>
        <begin position="321"/>
        <end position="436"/>
    </location>
</feature>
<dbReference type="Gene3D" id="3.40.50.1170">
    <property type="entry name" value="L-asparaginase, N-terminal domain"/>
    <property type="match status" value="1"/>
</dbReference>
<dbReference type="InterPro" id="IPR036152">
    <property type="entry name" value="Asp/glu_Ase-like_sf"/>
</dbReference>
<dbReference type="CDD" id="cd08963">
    <property type="entry name" value="L-asparaginase_I"/>
    <property type="match status" value="1"/>
</dbReference>
<evidence type="ECO:0000256" key="2">
    <source>
        <dbReference type="ARBA" id="ARBA00022737"/>
    </source>
</evidence>
<evidence type="ECO:0000259" key="9">
    <source>
        <dbReference type="Pfam" id="PF17763"/>
    </source>
</evidence>
<dbReference type="PIRSF" id="PIRSF500176">
    <property type="entry name" value="L_ASNase"/>
    <property type="match status" value="1"/>
</dbReference>
<keyword evidence="11" id="KW-1185">Reference proteome</keyword>
<protein>
    <recommendedName>
        <fullName evidence="1">asparaginase</fullName>
        <ecNumber evidence="1">3.5.1.1</ecNumber>
    </recommendedName>
</protein>
<reference evidence="11" key="1">
    <citation type="submission" date="2013-03" db="EMBL/GenBank/DDBJ databases">
        <authorList>
            <person name="Jeffery W."/>
            <person name="Warren W."/>
            <person name="Wilson R.K."/>
        </authorList>
    </citation>
    <scope>NUCLEOTIDE SEQUENCE</scope>
    <source>
        <strain evidence="11">female</strain>
    </source>
</reference>
<evidence type="ECO:0000259" key="8">
    <source>
        <dbReference type="Pfam" id="PF00710"/>
    </source>
</evidence>
<dbReference type="InterPro" id="IPR027474">
    <property type="entry name" value="L-asparaginase_N"/>
</dbReference>
<dbReference type="AlphaFoldDB" id="A0A3B1J5N2"/>
<dbReference type="STRING" id="7994.ENSAMXP00000037206"/>
<dbReference type="InterPro" id="IPR041725">
    <property type="entry name" value="L-asparaginase_I"/>
</dbReference>
<dbReference type="PROSITE" id="PS50297">
    <property type="entry name" value="ANK_REP_REGION"/>
    <property type="match status" value="1"/>
</dbReference>
<dbReference type="Pfam" id="PF17763">
    <property type="entry name" value="Asparaginase_C"/>
    <property type="match status" value="1"/>
</dbReference>
<proteinExistence type="inferred from homology"/>
<dbReference type="PRINTS" id="PR00139">
    <property type="entry name" value="ASNGLNASE"/>
</dbReference>
<dbReference type="GeneTree" id="ENSGT00390000001610"/>
<evidence type="ECO:0000256" key="1">
    <source>
        <dbReference type="ARBA" id="ARBA00012920"/>
    </source>
</evidence>
<feature type="active site" evidence="7">
    <location>
        <position position="200"/>
    </location>
</feature>
<dbReference type="Gene3D" id="1.25.40.20">
    <property type="entry name" value="Ankyrin repeat-containing domain"/>
    <property type="match status" value="1"/>
</dbReference>
<reference evidence="10" key="3">
    <citation type="submission" date="2025-08" db="UniProtKB">
        <authorList>
            <consortium name="Ensembl"/>
        </authorList>
    </citation>
    <scope>IDENTIFICATION</scope>
</reference>
<dbReference type="GO" id="GO:0004067">
    <property type="term" value="F:asparaginase activity"/>
    <property type="evidence" value="ECO:0007669"/>
    <property type="project" value="UniProtKB-UniRule"/>
</dbReference>
<dbReference type="PANTHER" id="PTHR11707">
    <property type="entry name" value="L-ASPARAGINASE"/>
    <property type="match status" value="1"/>
</dbReference>
<dbReference type="SMART" id="SM00870">
    <property type="entry name" value="Asparaginase"/>
    <property type="match status" value="1"/>
</dbReference>
<dbReference type="PROSITE" id="PS00917">
    <property type="entry name" value="ASN_GLN_ASE_2"/>
    <property type="match status" value="1"/>
</dbReference>
<dbReference type="InterPro" id="IPR027475">
    <property type="entry name" value="Asparaginase/glutaminase_AS2"/>
</dbReference>
<dbReference type="EC" id="3.5.1.1" evidence="1"/>
<dbReference type="Ensembl" id="ENSAMXT00000044641.1">
    <property type="protein sequence ID" value="ENSAMXP00000037206.1"/>
    <property type="gene ID" value="ENSAMXG00000008130.2"/>
</dbReference>
<dbReference type="SFLD" id="SFLDS00057">
    <property type="entry name" value="Glutaminase/Asparaginase"/>
    <property type="match status" value="1"/>
</dbReference>
<dbReference type="InterPro" id="IPR036770">
    <property type="entry name" value="Ankyrin_rpt-contain_sf"/>
</dbReference>
<dbReference type="Bgee" id="ENSAMXG00000008130">
    <property type="expression patterns" value="Expressed in muscle tissue and 14 other cell types or tissues"/>
</dbReference>
<dbReference type="FunFam" id="1.25.40.20:FF:000297">
    <property type="entry name" value="Asparaginase homolog (S. cerevisiae)"/>
    <property type="match status" value="1"/>
</dbReference>
<dbReference type="SUPFAM" id="SSF48403">
    <property type="entry name" value="Ankyrin repeat"/>
    <property type="match status" value="1"/>
</dbReference>
<dbReference type="PROSITE" id="PS50088">
    <property type="entry name" value="ANK_REPEAT"/>
    <property type="match status" value="2"/>
</dbReference>
<evidence type="ECO:0000313" key="10">
    <source>
        <dbReference type="Ensembl" id="ENSAMXP00000037206.1"/>
    </source>
</evidence>
<dbReference type="GO" id="GO:0009066">
    <property type="term" value="P:aspartate family amino acid metabolic process"/>
    <property type="evidence" value="ECO:0007669"/>
    <property type="project" value="UniProtKB-ARBA"/>
</dbReference>
<dbReference type="InterPro" id="IPR002110">
    <property type="entry name" value="Ankyrin_rpt"/>
</dbReference>
<evidence type="ECO:0000256" key="7">
    <source>
        <dbReference type="PROSITE-ProRule" id="PRU10100"/>
    </source>
</evidence>
<evidence type="ECO:0000256" key="5">
    <source>
        <dbReference type="ARBA" id="ARBA00061199"/>
    </source>
</evidence>
<dbReference type="InterPro" id="IPR006034">
    <property type="entry name" value="Asparaginase/glutaminase-like"/>
</dbReference>
<evidence type="ECO:0000256" key="3">
    <source>
        <dbReference type="ARBA" id="ARBA00022801"/>
    </source>
</evidence>
<dbReference type="FunFam" id="3.40.50.1170:FF:000003">
    <property type="entry name" value="60 kDa lysophospholipase"/>
    <property type="match status" value="1"/>
</dbReference>
<dbReference type="PROSITE" id="PS51732">
    <property type="entry name" value="ASN_GLN_ASE_3"/>
    <property type="match status" value="1"/>
</dbReference>
<reference evidence="11" key="2">
    <citation type="journal article" date="2014" name="Nat. Commun.">
        <title>The cavefish genome reveals candidate genes for eye loss.</title>
        <authorList>
            <person name="McGaugh S.E."/>
            <person name="Gross J.B."/>
            <person name="Aken B."/>
            <person name="Blin M."/>
            <person name="Borowsky R."/>
            <person name="Chalopin D."/>
            <person name="Hinaux H."/>
            <person name="Jeffery W.R."/>
            <person name="Keene A."/>
            <person name="Ma L."/>
            <person name="Minx P."/>
            <person name="Murphy D."/>
            <person name="O'Quin K.E."/>
            <person name="Retaux S."/>
            <person name="Rohner N."/>
            <person name="Searle S.M."/>
            <person name="Stahl B.A."/>
            <person name="Tabin C."/>
            <person name="Volff J.N."/>
            <person name="Yoshizawa M."/>
            <person name="Warren W.C."/>
        </authorList>
    </citation>
    <scope>NUCLEOTIDE SEQUENCE [LARGE SCALE GENOMIC DNA]</scope>
    <source>
        <strain evidence="11">female</strain>
    </source>
</reference>
<sequence>MADCVRSSTSGQSSSADNMTSLARALSHTALSQLDQTEVFQSQSSLSRVGQGRRRAISSSQSLDSLDVSPSSEARVLVINTGGTIGMMYHNNVLCPEPNALVKALRKLPILHDEQYAQQTRLYEFYEHAENTLVLPNPSHHADELFHGLSKQNKRIMYTVIEYSPLLDSCNMTTDDWATIGKDIEKHYEKYDGFVILHGTDTMAYTASALSFMCEHLGKPVILTGSQVPIYEMRNDGRDNLLGALLIAGQFVIPEVCLYFHHKLYRGNRVTKVDAGSFNAFSSPNLPALANAEVDIKINWDTVWRANTTVKFRINTQMNRNVGLLRLFPGITAETVRAFLQPPMEGIVLETYGSGNAPDNRADLLEEFRKATERGVIMVNCTQCLRGSVTTSYATGKALSDAGLVAGCDMTPEAALSKLSYVLAKKELTTQEKRKMLSRNLRGEMIADLEGAKLTLSDSRFIQVIAKSLSISCKEELEAIRDALCPTLACAAAKIGDIEALEAIREMGSNLSMADYDGRTPLHIAACEGHLKLVQYLLGQGATVYAKDRYGDTPLRNAIRFRYKDIVKLLRKTGAHLSWDEMEDAGTELCRLAACGDLEGLELWHLAGADVTMSSYSGQLPIEMAIQSGTDEVVQFLQWAAQYRTQPVFDENEENGEFIEFTARPEKS</sequence>
<dbReference type="InterPro" id="IPR037152">
    <property type="entry name" value="L-asparaginase_N_sf"/>
</dbReference>